<proteinExistence type="predicted"/>
<dbReference type="GeneID" id="37268049"/>
<dbReference type="FunFam" id="3.40.50.300:FF:000102">
    <property type="entry name" value="RNA helicase, activating signal cointegrator 1"/>
    <property type="match status" value="1"/>
</dbReference>
<dbReference type="InterPro" id="IPR027417">
    <property type="entry name" value="P-loop_NTPase"/>
</dbReference>
<protein>
    <submittedName>
        <fullName evidence="8">Sec63-domain-containing protein</fullName>
    </submittedName>
</protein>
<accession>A0A316ZHB0</accession>
<dbReference type="SUPFAM" id="SSF158702">
    <property type="entry name" value="Sec63 N-terminal domain-like"/>
    <property type="match status" value="1"/>
</dbReference>
<sequence length="1878" mass="204669">MALSQALSALLVGSVPAAADGPPALLPDELLAALSGLSHESASASAAVDDDDDADDNDPRATAGLWDEMLDAACVITDAEPAQNGARQSPCAALDSLNQHLERAYPDESLRTSMLTALADVLAAGRGDDEVSAQLAETLGWDQLELVEQVMGERQKVLDGLRRPQDDAQDVAAVDHYQQSSFAAPAVEERHAAPSGAYVPRAQMTFQTAEDVAEQKRQRAEARRAARHRNATGQHAEDAPLSLAEMERMREAELAAAASRPLFTSNPTGARSEPQYPHVYSSGAQGNILSAMGQKFALPAGTTREQAEFWEEVTIPPPKQLPFRSAERLIPINELPPMFRSAFPGYASLNRLQSAVFPLGFQTNENLLICAPTGAGKTDVAMLTVLRCISLYAAEAQARQEAGPGAARGVGQYGIRMNEFKIIYVAPMKALAAEIVRKFGKRLAYLGIKVRELTGDMQLTRQEIAETQMIVTTPEKWDVVTRKPTGEGELASKVKLLIIDEVHLLHEDRGAVIETIVARTLRLVESSQSLIRIVGLSATLPNYVDVADFLRVNRMQGLFYFDSSFRPVPLEQHFIGVKGKAGSPTSRGNLDKAVFNKVEQLLAQGHQLMIFVHARKETVKTAMTMRDMCRDEGIAELLMAGREGNVKLDGIKRDLLTSRNKELKELFESGLGIHHAGMLRSDRNLSERAFESGLTRILCCTSTLAWGVNLPAYAVLIKGTEVYDSSVGKFVDLSILDVLQIFGRAGRPQYEDLGVGYICTNQDKLTHYIDAITSQHPIESKFITGLVDSLNAEVALGTVNSLDDGQTWLSYTYMFTRMKRNPLGYGMAHTEVADDPHLGAKRLQLIQSAARRLVACKMLELDEAKGRLTITDLGRVAAKYYIPNRTVEIFNEKLRPHMSEADVLSVLSLATDFEQIIPRETEEKELKKMQENAPCEVPGGFGHSPGKVNVLLQAYISKVYIEDFALVSDSAYVAQNAGRIIRALLEVALSRKWAPVTAALMSMSKAVERRMWPFEHPLSVEQSKLSPDTVYNITRWADDVDVATFASMSAADIGTLIHLNERQGGFVRQAARHFPVISAEYALRPLTHDLLRIVVDVSRDFEWSERLHGGAEPFLVWVEEETGVKILQSHRLLLRPQAAKTSVSFVVSVPQPLPAGMTVRWISDRWLGAEDQLWMPFDELVMPSAPPAHLALADVPLLQVGPALGTHVVESIYSHRFKAFNAVQTQVFHTMLHSRADALLCAPSASGKSTMSEMAIWRALREDRLACVLVLHPLRTLSLAHADAFRSRFADLAGLAVRPARWPRDLAPPSPPKPTVVYATPACVLRALSEEGHSVLEHFNLVVVEDVHLLDAPLELLLSKMRRVISREHTRLVVTSASLADASGLQEWLDIKPAATFSFHPSDSPSPLRISFQSFDLPHSVTLLKAMAKPAYDRMKAAVASGPAMVFVPSRAQCLGTATDLSTRSATDMETESFLRVDVRDLEPLFDALSDRALVDPLLHGIGVWHEGMSPRDQALMLDLYDQGAIRALVVSRDACWTLPARAHLVVVMATQYVRLMPSKAEALGTGRKIEGLADRRLTDYSLPELVRMSSFAVRPGAATPGECVVMCQGDQVAYLQRMLSSGLPLESSLHEDRAASLLAPLLLEVAAGRVTTPAALVDMLSWTFLAHQAQHNPSYYDCGAYIVASLSDIADALFDELEAMRCVVRAGGAYSATSLGQSLARDPFAFTDLVSLHRAASSDAILAGQIATSIKHGSEPAADEAGAAAETAVLDATRASIPGEWLAAANVPRLPRRGAAAADAPVANGDGTAAPTEAALTPAQRRALLLVAYFACRPVGGAKTDAAHRGARERLQDEQAALVRALLRTQHKRVNGRGKGK</sequence>
<evidence type="ECO:0000313" key="8">
    <source>
        <dbReference type="EMBL" id="PWN99663.1"/>
    </source>
</evidence>
<dbReference type="Gene3D" id="1.10.3380.10">
    <property type="entry name" value="Sec63 N-terminal domain-like domain"/>
    <property type="match status" value="1"/>
</dbReference>
<dbReference type="InterPro" id="IPR014001">
    <property type="entry name" value="Helicase_ATP-bd"/>
</dbReference>
<dbReference type="InterPro" id="IPR057842">
    <property type="entry name" value="WH_MER3"/>
</dbReference>
<dbReference type="Pfam" id="PF23445">
    <property type="entry name" value="WHD_SNRNP200"/>
    <property type="match status" value="1"/>
</dbReference>
<evidence type="ECO:0000256" key="2">
    <source>
        <dbReference type="ARBA" id="ARBA00022801"/>
    </source>
</evidence>
<evidence type="ECO:0000256" key="5">
    <source>
        <dbReference type="SAM" id="SignalP"/>
    </source>
</evidence>
<dbReference type="FunFam" id="1.10.3380.10:FF:000001">
    <property type="entry name" value="U5 small nuclear ribonucleoprotein helicase"/>
    <property type="match status" value="1"/>
</dbReference>
<dbReference type="FunFam" id="1.10.10.10:FF:000024">
    <property type="entry name" value="U5 small nuclear ribonucleoprotein helicase"/>
    <property type="match status" value="1"/>
</dbReference>
<feature type="chain" id="PRO_5016303720" evidence="5">
    <location>
        <begin position="20"/>
        <end position="1878"/>
    </location>
</feature>
<evidence type="ECO:0000256" key="1">
    <source>
        <dbReference type="ARBA" id="ARBA00022741"/>
    </source>
</evidence>
<dbReference type="PIRSF" id="PIRSF039073">
    <property type="entry name" value="BRR2"/>
    <property type="match status" value="1"/>
</dbReference>
<feature type="signal peptide" evidence="5">
    <location>
        <begin position="1"/>
        <end position="19"/>
    </location>
</feature>
<evidence type="ECO:0000256" key="4">
    <source>
        <dbReference type="ARBA" id="ARBA00022840"/>
    </source>
</evidence>
<dbReference type="Proteomes" id="UP000245946">
    <property type="component" value="Unassembled WGS sequence"/>
</dbReference>
<dbReference type="RefSeq" id="XP_025599942.1">
    <property type="nucleotide sequence ID" value="XM_025740503.1"/>
</dbReference>
<evidence type="ECO:0000313" key="9">
    <source>
        <dbReference type="Proteomes" id="UP000245946"/>
    </source>
</evidence>
<keyword evidence="1" id="KW-0547">Nucleotide-binding</keyword>
<dbReference type="SUPFAM" id="SSF52540">
    <property type="entry name" value="P-loop containing nucleoside triphosphate hydrolases"/>
    <property type="match status" value="4"/>
</dbReference>
<organism evidence="8 9">
    <name type="scientific">Tilletiopsis washingtonensis</name>
    <dbReference type="NCBI Taxonomy" id="58919"/>
    <lineage>
        <taxon>Eukaryota</taxon>
        <taxon>Fungi</taxon>
        <taxon>Dikarya</taxon>
        <taxon>Basidiomycota</taxon>
        <taxon>Ustilaginomycotina</taxon>
        <taxon>Exobasidiomycetes</taxon>
        <taxon>Entylomatales</taxon>
        <taxon>Entylomatales incertae sedis</taxon>
        <taxon>Tilletiopsis</taxon>
    </lineage>
</organism>
<dbReference type="PROSITE" id="PS51194">
    <property type="entry name" value="HELICASE_CTER"/>
    <property type="match status" value="1"/>
</dbReference>
<dbReference type="Pfam" id="PF02889">
    <property type="entry name" value="Sec63"/>
    <property type="match status" value="1"/>
</dbReference>
<dbReference type="Gene3D" id="2.60.40.150">
    <property type="entry name" value="C2 domain"/>
    <property type="match status" value="1"/>
</dbReference>
<dbReference type="STRING" id="58919.A0A316ZHB0"/>
<dbReference type="PANTHER" id="PTHR47961">
    <property type="entry name" value="DNA POLYMERASE THETA, PUTATIVE (AFU_ORTHOLOGUE AFUA_1G05260)-RELATED"/>
    <property type="match status" value="1"/>
</dbReference>
<dbReference type="CDD" id="cd18020">
    <property type="entry name" value="DEXHc_ASCC3_1"/>
    <property type="match status" value="1"/>
</dbReference>
<dbReference type="GO" id="GO:0003676">
    <property type="term" value="F:nucleic acid binding"/>
    <property type="evidence" value="ECO:0007669"/>
    <property type="project" value="InterPro"/>
</dbReference>
<feature type="domain" description="Helicase C-terminal" evidence="7">
    <location>
        <begin position="589"/>
        <end position="794"/>
    </location>
</feature>
<dbReference type="InterPro" id="IPR004179">
    <property type="entry name" value="Sec63-dom"/>
</dbReference>
<evidence type="ECO:0000259" key="6">
    <source>
        <dbReference type="PROSITE" id="PS51192"/>
    </source>
</evidence>
<dbReference type="Gene3D" id="1.10.10.10">
    <property type="entry name" value="Winged helix-like DNA-binding domain superfamily/Winged helix DNA-binding domain"/>
    <property type="match status" value="2"/>
</dbReference>
<feature type="domain" description="Helicase ATP-binding" evidence="6">
    <location>
        <begin position="1229"/>
        <end position="1397"/>
    </location>
</feature>
<name>A0A316ZHB0_9BASI</name>
<keyword evidence="9" id="KW-1185">Reference proteome</keyword>
<dbReference type="InterPro" id="IPR001650">
    <property type="entry name" value="Helicase_C-like"/>
</dbReference>
<gene>
    <name evidence="8" type="ORF">FA09DRAFT_305543</name>
</gene>
<keyword evidence="3" id="KW-0347">Helicase</keyword>
<dbReference type="GO" id="GO:0005524">
    <property type="term" value="F:ATP binding"/>
    <property type="evidence" value="ECO:0007669"/>
    <property type="project" value="UniProtKB-KW"/>
</dbReference>
<dbReference type="SUPFAM" id="SSF46785">
    <property type="entry name" value="Winged helix' DNA-binding domain"/>
    <property type="match status" value="1"/>
</dbReference>
<dbReference type="InterPro" id="IPR050474">
    <property type="entry name" value="Hel308_SKI2-like"/>
</dbReference>
<dbReference type="InterPro" id="IPR036390">
    <property type="entry name" value="WH_DNA-bd_sf"/>
</dbReference>
<dbReference type="Pfam" id="PF00270">
    <property type="entry name" value="DEAD"/>
    <property type="match status" value="2"/>
</dbReference>
<dbReference type="InterPro" id="IPR035892">
    <property type="entry name" value="C2_domain_sf"/>
</dbReference>
<keyword evidence="2" id="KW-0378">Hydrolase</keyword>
<keyword evidence="4" id="KW-0067">ATP-binding</keyword>
<dbReference type="GO" id="GO:0004386">
    <property type="term" value="F:helicase activity"/>
    <property type="evidence" value="ECO:0007669"/>
    <property type="project" value="UniProtKB-KW"/>
</dbReference>
<dbReference type="OrthoDB" id="5575at2759"/>
<dbReference type="EMBL" id="KZ819287">
    <property type="protein sequence ID" value="PWN99663.1"/>
    <property type="molecule type" value="Genomic_DNA"/>
</dbReference>
<dbReference type="SMART" id="SM00973">
    <property type="entry name" value="Sec63"/>
    <property type="match status" value="1"/>
</dbReference>
<dbReference type="SMART" id="SM00490">
    <property type="entry name" value="HELICc"/>
    <property type="match status" value="1"/>
</dbReference>
<evidence type="ECO:0000259" key="7">
    <source>
        <dbReference type="PROSITE" id="PS51194"/>
    </source>
</evidence>
<dbReference type="GO" id="GO:0016787">
    <property type="term" value="F:hydrolase activity"/>
    <property type="evidence" value="ECO:0007669"/>
    <property type="project" value="UniProtKB-KW"/>
</dbReference>
<dbReference type="Gene3D" id="3.40.50.300">
    <property type="entry name" value="P-loop containing nucleotide triphosphate hydrolases"/>
    <property type="match status" value="4"/>
</dbReference>
<dbReference type="InterPro" id="IPR011545">
    <property type="entry name" value="DEAD/DEAH_box_helicase_dom"/>
</dbReference>
<keyword evidence="5" id="KW-0732">Signal</keyword>
<dbReference type="PROSITE" id="PS51192">
    <property type="entry name" value="HELICASE_ATP_BIND_1"/>
    <property type="match status" value="2"/>
</dbReference>
<reference evidence="8 9" key="1">
    <citation type="journal article" date="2018" name="Mol. Biol. Evol.">
        <title>Broad Genomic Sampling Reveals a Smut Pathogenic Ancestry of the Fungal Clade Ustilaginomycotina.</title>
        <authorList>
            <person name="Kijpornyongpan T."/>
            <person name="Mondo S.J."/>
            <person name="Barry K."/>
            <person name="Sandor L."/>
            <person name="Lee J."/>
            <person name="Lipzen A."/>
            <person name="Pangilinan J."/>
            <person name="LaButti K."/>
            <person name="Hainaut M."/>
            <person name="Henrissat B."/>
            <person name="Grigoriev I.V."/>
            <person name="Spatafora J.W."/>
            <person name="Aime M.C."/>
        </authorList>
    </citation>
    <scope>NUCLEOTIDE SEQUENCE [LARGE SCALE GENOMIC DNA]</scope>
    <source>
        <strain evidence="8 9">MCA 4186</strain>
    </source>
</reference>
<dbReference type="PANTHER" id="PTHR47961:SF13">
    <property type="entry name" value="ACTIVATING SIGNAL COINTEGRATOR 1 COMPLEX SUBUNIT 3"/>
    <property type="match status" value="1"/>
</dbReference>
<evidence type="ECO:0000256" key="3">
    <source>
        <dbReference type="ARBA" id="ARBA00022806"/>
    </source>
</evidence>
<dbReference type="CDD" id="cd18795">
    <property type="entry name" value="SF2_C_Ski2"/>
    <property type="match status" value="1"/>
</dbReference>
<dbReference type="InterPro" id="IPR036388">
    <property type="entry name" value="WH-like_DNA-bd_sf"/>
</dbReference>
<feature type="domain" description="Helicase ATP-binding" evidence="6">
    <location>
        <begin position="358"/>
        <end position="558"/>
    </location>
</feature>
<dbReference type="SMART" id="SM00487">
    <property type="entry name" value="DEXDc"/>
    <property type="match status" value="2"/>
</dbReference>
<dbReference type="FunFam" id="3.40.50.300:FF:000062">
    <property type="entry name" value="U5 small nuclear ribonucleoprotein helicase"/>
    <property type="match status" value="1"/>
</dbReference>